<dbReference type="GO" id="GO:0003824">
    <property type="term" value="F:catalytic activity"/>
    <property type="evidence" value="ECO:0007669"/>
    <property type="project" value="InterPro"/>
</dbReference>
<dbReference type="EMBL" id="UINC01019416">
    <property type="protein sequence ID" value="SVA82191.1"/>
    <property type="molecule type" value="Genomic_DNA"/>
</dbReference>
<dbReference type="Gene3D" id="3.20.20.70">
    <property type="entry name" value="Aldolase class I"/>
    <property type="match status" value="1"/>
</dbReference>
<dbReference type="CDD" id="cd01335">
    <property type="entry name" value="Radical_SAM"/>
    <property type="match status" value="1"/>
</dbReference>
<dbReference type="SFLD" id="SFLDG01067">
    <property type="entry name" value="SPASM/twitch_domain_containing"/>
    <property type="match status" value="1"/>
</dbReference>
<proteinExistence type="predicted"/>
<dbReference type="Pfam" id="PF04055">
    <property type="entry name" value="Radical_SAM"/>
    <property type="match status" value="1"/>
</dbReference>
<reference evidence="6" key="1">
    <citation type="submission" date="2018-05" db="EMBL/GenBank/DDBJ databases">
        <authorList>
            <person name="Lanie J.A."/>
            <person name="Ng W.-L."/>
            <person name="Kazmierczak K.M."/>
            <person name="Andrzejewski T.M."/>
            <person name="Davidsen T.M."/>
            <person name="Wayne K.J."/>
            <person name="Tettelin H."/>
            <person name="Glass J.I."/>
            <person name="Rusch D."/>
            <person name="Podicherti R."/>
            <person name="Tsui H.-C.T."/>
            <person name="Winkler M.E."/>
        </authorList>
    </citation>
    <scope>NUCLEOTIDE SEQUENCE</scope>
</reference>
<evidence type="ECO:0000259" key="5">
    <source>
        <dbReference type="PROSITE" id="PS51918"/>
    </source>
</evidence>
<sequence length="352" mass="41480">MPWISLHAWADGNMFPCCKSDPMTSFGKLDIDKSYKENININTFIELRKAFLNNERPGTCWKCFEDEDKGLQSMRQDQCGYYITELNDDYFKQTIIDEPKIYYLDIRFSNKCNLACVMCSPSFSSKIYDIYKDLNMYVEGTKNKSIDYIDKLRPYVDNIKSVYLAGGEPFLDDNVLTLLDLFENNKDVSIIFTTNCTIDLSNKKIAQKLEKLNNHSVNFNISLDGLPEYNDKIRLGGSFKKVCENIEYLQNNFPTFDLVITPTLGILNIENFPNFYNYMQKYQCNWDLNFIQYPAYFDAVNLPLKRKVRLLKKTNNYQIKKHLSGQGDDKLYYEGLEFYEKYYDKYLRKTHI</sequence>
<dbReference type="SUPFAM" id="SSF102114">
    <property type="entry name" value="Radical SAM enzymes"/>
    <property type="match status" value="1"/>
</dbReference>
<organism evidence="6">
    <name type="scientific">marine metagenome</name>
    <dbReference type="NCBI Taxonomy" id="408172"/>
    <lineage>
        <taxon>unclassified sequences</taxon>
        <taxon>metagenomes</taxon>
        <taxon>ecological metagenomes</taxon>
    </lineage>
</organism>
<dbReference type="GO" id="GO:0046872">
    <property type="term" value="F:metal ion binding"/>
    <property type="evidence" value="ECO:0007669"/>
    <property type="project" value="UniProtKB-KW"/>
</dbReference>
<evidence type="ECO:0000256" key="3">
    <source>
        <dbReference type="ARBA" id="ARBA00023004"/>
    </source>
</evidence>
<dbReference type="InterPro" id="IPR058240">
    <property type="entry name" value="rSAM_sf"/>
</dbReference>
<keyword evidence="2" id="KW-0479">Metal-binding</keyword>
<dbReference type="PROSITE" id="PS51918">
    <property type="entry name" value="RADICAL_SAM"/>
    <property type="match status" value="1"/>
</dbReference>
<dbReference type="AlphaFoldDB" id="A0A381YZV0"/>
<evidence type="ECO:0000256" key="1">
    <source>
        <dbReference type="ARBA" id="ARBA00022691"/>
    </source>
</evidence>
<dbReference type="GO" id="GO:0051536">
    <property type="term" value="F:iron-sulfur cluster binding"/>
    <property type="evidence" value="ECO:0007669"/>
    <property type="project" value="UniProtKB-KW"/>
</dbReference>
<dbReference type="PANTHER" id="PTHR11228">
    <property type="entry name" value="RADICAL SAM DOMAIN PROTEIN"/>
    <property type="match status" value="1"/>
</dbReference>
<dbReference type="InterPro" id="IPR013785">
    <property type="entry name" value="Aldolase_TIM"/>
</dbReference>
<accession>A0A381YZV0</accession>
<gene>
    <name evidence="6" type="ORF">METZ01_LOCUS135045</name>
</gene>
<evidence type="ECO:0000256" key="2">
    <source>
        <dbReference type="ARBA" id="ARBA00022723"/>
    </source>
</evidence>
<feature type="domain" description="Radical SAM core" evidence="5">
    <location>
        <begin position="98"/>
        <end position="326"/>
    </location>
</feature>
<evidence type="ECO:0000313" key="6">
    <source>
        <dbReference type="EMBL" id="SVA82191.1"/>
    </source>
</evidence>
<protein>
    <recommendedName>
        <fullName evidence="5">Radical SAM core domain-containing protein</fullName>
    </recommendedName>
</protein>
<dbReference type="SFLD" id="SFLDS00029">
    <property type="entry name" value="Radical_SAM"/>
    <property type="match status" value="1"/>
</dbReference>
<dbReference type="SMART" id="SM00729">
    <property type="entry name" value="Elp3"/>
    <property type="match status" value="1"/>
</dbReference>
<keyword evidence="3" id="KW-0408">Iron</keyword>
<keyword evidence="1" id="KW-0949">S-adenosyl-L-methionine</keyword>
<dbReference type="NCBIfam" id="NF033640">
    <property type="entry name" value="N_Twi_rSAM"/>
    <property type="match status" value="1"/>
</dbReference>
<name>A0A381YZV0_9ZZZZ</name>
<dbReference type="InterPro" id="IPR007197">
    <property type="entry name" value="rSAM"/>
</dbReference>
<dbReference type="InterPro" id="IPR006638">
    <property type="entry name" value="Elp3/MiaA/NifB-like_rSAM"/>
</dbReference>
<dbReference type="PANTHER" id="PTHR11228:SF7">
    <property type="entry name" value="PQQA PEPTIDE CYCLASE"/>
    <property type="match status" value="1"/>
</dbReference>
<keyword evidence="4" id="KW-0411">Iron-sulfur</keyword>
<evidence type="ECO:0000256" key="4">
    <source>
        <dbReference type="ARBA" id="ARBA00023014"/>
    </source>
</evidence>
<dbReference type="InterPro" id="IPR050377">
    <property type="entry name" value="Radical_SAM_PqqE_MftC-like"/>
</dbReference>